<proteinExistence type="predicted"/>
<dbReference type="RefSeq" id="WP_013021490.1">
    <property type="nucleotide sequence ID" value="NC_013947.1"/>
</dbReference>
<reference evidence="1 2" key="1">
    <citation type="journal article" date="2009" name="Stand. Genomic Sci.">
        <title>Complete genome sequence of Stackebrandtia nassauensis type strain (LLR-40K-21).</title>
        <authorList>
            <person name="Munk C."/>
            <person name="Lapidus A."/>
            <person name="Copeland A."/>
            <person name="Jando M."/>
            <person name="Mayilraj S."/>
            <person name="Glavina Del Rio T."/>
            <person name="Nolan M."/>
            <person name="Chen F."/>
            <person name="Lucas S."/>
            <person name="Tice H."/>
            <person name="Cheng J.F."/>
            <person name="Han C."/>
            <person name="Detter J.C."/>
            <person name="Bruce D."/>
            <person name="Goodwin L."/>
            <person name="Chain P."/>
            <person name="Pitluck S."/>
            <person name="Goker M."/>
            <person name="Ovchinikova G."/>
            <person name="Pati A."/>
            <person name="Ivanova N."/>
            <person name="Mavromatis K."/>
            <person name="Chen A."/>
            <person name="Palaniappan K."/>
            <person name="Land M."/>
            <person name="Hauser L."/>
            <person name="Chang Y.J."/>
            <person name="Jeffries C.D."/>
            <person name="Bristow J."/>
            <person name="Eisen J.A."/>
            <person name="Markowitz V."/>
            <person name="Hugenholtz P."/>
            <person name="Kyrpides N.C."/>
            <person name="Klenk H.P."/>
        </authorList>
    </citation>
    <scope>NUCLEOTIDE SEQUENCE [LARGE SCALE GENOMIC DNA]</scope>
    <source>
        <strain evidence="2">DSM 44728 / CIP 108903 / NRRL B-16338 / NBRC 102104 / LLR-40K-21</strain>
    </source>
</reference>
<dbReference type="HOGENOM" id="CLU_057675_0_0_11"/>
<keyword evidence="2" id="KW-1185">Reference proteome</keyword>
<dbReference type="AlphaFoldDB" id="D3Q434"/>
<organism evidence="1 2">
    <name type="scientific">Stackebrandtia nassauensis (strain DSM 44728 / CIP 108903 / NRRL B-16338 / NBRC 102104 / LLR-40K-21)</name>
    <dbReference type="NCBI Taxonomy" id="446470"/>
    <lineage>
        <taxon>Bacteria</taxon>
        <taxon>Bacillati</taxon>
        <taxon>Actinomycetota</taxon>
        <taxon>Actinomycetes</taxon>
        <taxon>Glycomycetales</taxon>
        <taxon>Glycomycetaceae</taxon>
        <taxon>Stackebrandtia</taxon>
    </lineage>
</organism>
<dbReference type="EMBL" id="CP001778">
    <property type="protein sequence ID" value="ADD45919.1"/>
    <property type="molecule type" value="Genomic_DNA"/>
</dbReference>
<dbReference type="Gene3D" id="2.50.20.10">
    <property type="entry name" value="Lipoprotein localisation LolA/LolB/LppX"/>
    <property type="match status" value="1"/>
</dbReference>
<evidence type="ECO:0000313" key="1">
    <source>
        <dbReference type="EMBL" id="ADD45919.1"/>
    </source>
</evidence>
<gene>
    <name evidence="1" type="ordered locus">Snas_6299</name>
</gene>
<dbReference type="PANTHER" id="PTHR37507">
    <property type="entry name" value="SPORULATION PROTEIN YDCC"/>
    <property type="match status" value="1"/>
</dbReference>
<dbReference type="STRING" id="446470.Snas_6299"/>
<dbReference type="PANTHER" id="PTHR37507:SF2">
    <property type="entry name" value="SPORULATION PROTEIN YDCC"/>
    <property type="match status" value="1"/>
</dbReference>
<evidence type="ECO:0000313" key="2">
    <source>
        <dbReference type="Proteomes" id="UP000000844"/>
    </source>
</evidence>
<dbReference type="eggNOG" id="COG2834">
    <property type="taxonomic scope" value="Bacteria"/>
</dbReference>
<dbReference type="OrthoDB" id="4822274at2"/>
<accession>D3Q434</accession>
<evidence type="ECO:0008006" key="3">
    <source>
        <dbReference type="Google" id="ProtNLM"/>
    </source>
</evidence>
<dbReference type="KEGG" id="sna:Snas_6299"/>
<dbReference type="Proteomes" id="UP000000844">
    <property type="component" value="Chromosome"/>
</dbReference>
<protein>
    <recommendedName>
        <fullName evidence="3">MucB/RseB N-terminal domain-containing protein</fullName>
    </recommendedName>
</protein>
<name>D3Q434_STANL</name>
<dbReference type="InterPro" id="IPR052944">
    <property type="entry name" value="Sporulation_related"/>
</dbReference>
<sequence>MAGGVGIVLANANELPDKTPEEVLAALQNSDVDGFSGTVTQTADLGLPNSGTGSGAASLSSGEHKLGVMYSAEGNQARVSQQGDVKETSYVRDGEKLFKWDSQAGESFEYTLAGEAADTSIMPFAGWWPGAAADKAVASAKSAELSLGDPVNIAGYDAYTLIMTPTEDSTLAEKVEIAVEGESGMPIATNVYAKGGSEPVFSMAYDELNMTTPGPENFQAPEAAKAKDKGTLGVDGDEAALIGSGFTSIGTMETTEEEIKEYFVEEGLSGDAVQAWIDEAEQVEGGKILESTLVNAYLTDDGKLYVGSVTPETLVEAANGGTTP</sequence>